<proteinExistence type="predicted"/>
<keyword evidence="3" id="KW-1133">Transmembrane helix</keyword>
<dbReference type="SUPFAM" id="SSF46565">
    <property type="entry name" value="Chaperone J-domain"/>
    <property type="match status" value="1"/>
</dbReference>
<feature type="region of interest" description="Disordered" evidence="2">
    <location>
        <begin position="119"/>
        <end position="163"/>
    </location>
</feature>
<feature type="compositionally biased region" description="Polar residues" evidence="2">
    <location>
        <begin position="130"/>
        <end position="148"/>
    </location>
</feature>
<dbReference type="GO" id="GO:0005783">
    <property type="term" value="C:endoplasmic reticulum"/>
    <property type="evidence" value="ECO:0007669"/>
    <property type="project" value="TreeGrafter"/>
</dbReference>
<feature type="domain" description="J" evidence="4">
    <location>
        <begin position="9"/>
        <end position="76"/>
    </location>
</feature>
<evidence type="ECO:0000259" key="4">
    <source>
        <dbReference type="PROSITE" id="PS50076"/>
    </source>
</evidence>
<protein>
    <recommendedName>
        <fullName evidence="4">J domain-containing protein</fullName>
    </recommendedName>
</protein>
<keyword evidence="6" id="KW-1185">Reference proteome</keyword>
<dbReference type="InterPro" id="IPR051948">
    <property type="entry name" value="Hsp70_co-chaperone_J-domain"/>
</dbReference>
<dbReference type="SMART" id="SM00271">
    <property type="entry name" value="DnaJ"/>
    <property type="match status" value="1"/>
</dbReference>
<evidence type="ECO:0000256" key="3">
    <source>
        <dbReference type="SAM" id="Phobius"/>
    </source>
</evidence>
<feature type="transmembrane region" description="Helical" evidence="3">
    <location>
        <begin position="88"/>
        <end position="104"/>
    </location>
</feature>
<dbReference type="PANTHER" id="PTHR44360">
    <property type="entry name" value="DNAJ HOMOLOG SUBFAMILY B MEMBER 9"/>
    <property type="match status" value="1"/>
</dbReference>
<dbReference type="RefSeq" id="XP_064677137.1">
    <property type="nucleotide sequence ID" value="XM_064824201.1"/>
</dbReference>
<keyword evidence="3" id="KW-0472">Membrane</keyword>
<dbReference type="CDD" id="cd06257">
    <property type="entry name" value="DnaJ"/>
    <property type="match status" value="1"/>
</dbReference>
<dbReference type="InterPro" id="IPR036869">
    <property type="entry name" value="J_dom_sf"/>
</dbReference>
<dbReference type="InterPro" id="IPR001623">
    <property type="entry name" value="DnaJ_domain"/>
</dbReference>
<evidence type="ECO:0000313" key="6">
    <source>
        <dbReference type="Proteomes" id="UP001304243"/>
    </source>
</evidence>
<dbReference type="GO" id="GO:0051087">
    <property type="term" value="F:protein-folding chaperone binding"/>
    <property type="evidence" value="ECO:0007669"/>
    <property type="project" value="TreeGrafter"/>
</dbReference>
<keyword evidence="1" id="KW-0143">Chaperone</keyword>
<gene>
    <name evidence="5" type="ORF">ATC70_004901</name>
</gene>
<organism evidence="5 6">
    <name type="scientific">Mucor velutinosus</name>
    <dbReference type="NCBI Taxonomy" id="708070"/>
    <lineage>
        <taxon>Eukaryota</taxon>
        <taxon>Fungi</taxon>
        <taxon>Fungi incertae sedis</taxon>
        <taxon>Mucoromycota</taxon>
        <taxon>Mucoromycotina</taxon>
        <taxon>Mucoromycetes</taxon>
        <taxon>Mucorales</taxon>
        <taxon>Mucorineae</taxon>
        <taxon>Mucoraceae</taxon>
        <taxon>Mucor</taxon>
    </lineage>
</organism>
<dbReference type="GO" id="GO:0051787">
    <property type="term" value="F:misfolded protein binding"/>
    <property type="evidence" value="ECO:0007669"/>
    <property type="project" value="TreeGrafter"/>
</dbReference>
<dbReference type="PANTHER" id="PTHR44360:SF1">
    <property type="entry name" value="DNAJ HOMOLOG SUBFAMILY B MEMBER 9"/>
    <property type="match status" value="1"/>
</dbReference>
<keyword evidence="3" id="KW-0812">Transmembrane</keyword>
<dbReference type="Gene3D" id="1.10.287.110">
    <property type="entry name" value="DnaJ domain"/>
    <property type="match status" value="1"/>
</dbReference>
<evidence type="ECO:0000256" key="1">
    <source>
        <dbReference type="ARBA" id="ARBA00023186"/>
    </source>
</evidence>
<reference evidence="5 6" key="1">
    <citation type="submission" date="2022-11" db="EMBL/GenBank/DDBJ databases">
        <title>Mucor velutinosus strain NIH1002 WGS.</title>
        <authorList>
            <person name="Subramanian P."/>
            <person name="Mullikin J.C."/>
            <person name="Segre J.A."/>
            <person name="Zelazny A.M."/>
        </authorList>
    </citation>
    <scope>NUCLEOTIDE SEQUENCE [LARGE SCALE GENOMIC DNA]</scope>
    <source>
        <strain evidence="5 6">NIH1002</strain>
    </source>
</reference>
<sequence>MQQEQQQRSPYEVLGVGRFTTQKEIRRRYLQLCKTYHPDISANKKVDFTEITVAYDMLTNNKHQQALEIKNYNYNHKPINTNLWTKRSYIFGFALVALTFAYAYEGRSSSSKALLPHEKRKLATAAHPSAANSTTASDQEQVKSNDVTPWQAAGTSYREWRKG</sequence>
<dbReference type="AlphaFoldDB" id="A0AAN7HWY4"/>
<evidence type="ECO:0000256" key="2">
    <source>
        <dbReference type="SAM" id="MobiDB-lite"/>
    </source>
</evidence>
<accession>A0AAN7HWY4</accession>
<dbReference type="Proteomes" id="UP001304243">
    <property type="component" value="Unassembled WGS sequence"/>
</dbReference>
<evidence type="ECO:0000313" key="5">
    <source>
        <dbReference type="EMBL" id="KAK4510471.1"/>
    </source>
</evidence>
<name>A0AAN7HWY4_9FUNG</name>
<dbReference type="Pfam" id="PF00226">
    <property type="entry name" value="DnaJ"/>
    <property type="match status" value="1"/>
</dbReference>
<dbReference type="PROSITE" id="PS50076">
    <property type="entry name" value="DNAJ_2"/>
    <property type="match status" value="1"/>
</dbReference>
<dbReference type="GeneID" id="89948587"/>
<dbReference type="GO" id="GO:0036503">
    <property type="term" value="P:ERAD pathway"/>
    <property type="evidence" value="ECO:0007669"/>
    <property type="project" value="TreeGrafter"/>
</dbReference>
<dbReference type="EMBL" id="JASEJX010000033">
    <property type="protein sequence ID" value="KAK4510471.1"/>
    <property type="molecule type" value="Genomic_DNA"/>
</dbReference>
<dbReference type="PRINTS" id="PR00625">
    <property type="entry name" value="JDOMAIN"/>
</dbReference>
<comment type="caution">
    <text evidence="5">The sequence shown here is derived from an EMBL/GenBank/DDBJ whole genome shotgun (WGS) entry which is preliminary data.</text>
</comment>